<keyword evidence="2" id="KW-0812">Transmembrane</keyword>
<dbReference type="EMBL" id="CP045725">
    <property type="protein sequence ID" value="QGF24618.1"/>
    <property type="molecule type" value="Genomic_DNA"/>
</dbReference>
<dbReference type="RefSeq" id="WP_153573147.1">
    <property type="nucleotide sequence ID" value="NZ_CP045725.1"/>
</dbReference>
<feature type="region of interest" description="Disordered" evidence="1">
    <location>
        <begin position="1"/>
        <end position="22"/>
    </location>
</feature>
<sequence>MDTALRSAAVGRSTDSAQQDVERHDVAVEATRFGWSRWVTTDDGLERSYTVCEPGLAAWKRDVIHATLFRDDRAGMIEVGARWALRGFLAALVLGGLLALVVQSGVVIVPVALAVLVSAAVLLASLPNRGRLMAERHTVTLTGEACREVSRIAAVLDRIEPDPADIDRDDVRTMWRLAHTDPAFLKNYGRTVRDWEVSYVRLRETLSRDEPRTLARTIAQETGSGVRQTAVGAV</sequence>
<dbReference type="AlphaFoldDB" id="A0A5Q2FCV7"/>
<name>A0A5Q2FCV7_9ACTN</name>
<evidence type="ECO:0000256" key="2">
    <source>
        <dbReference type="SAM" id="Phobius"/>
    </source>
</evidence>
<dbReference type="Proteomes" id="UP000386847">
    <property type="component" value="Chromosome"/>
</dbReference>
<keyword evidence="2" id="KW-1133">Transmembrane helix</keyword>
<gene>
    <name evidence="3" type="ORF">Rai3103_14360</name>
</gene>
<proteinExistence type="predicted"/>
<feature type="transmembrane region" description="Helical" evidence="2">
    <location>
        <begin position="83"/>
        <end position="101"/>
    </location>
</feature>
<evidence type="ECO:0000313" key="3">
    <source>
        <dbReference type="EMBL" id="QGF24618.1"/>
    </source>
</evidence>
<feature type="transmembrane region" description="Helical" evidence="2">
    <location>
        <begin position="107"/>
        <end position="126"/>
    </location>
</feature>
<organism evidence="3 4">
    <name type="scientific">Raineyella fluvialis</name>
    <dbReference type="NCBI Taxonomy" id="2662261"/>
    <lineage>
        <taxon>Bacteria</taxon>
        <taxon>Bacillati</taxon>
        <taxon>Actinomycetota</taxon>
        <taxon>Actinomycetes</taxon>
        <taxon>Propionibacteriales</taxon>
        <taxon>Propionibacteriaceae</taxon>
        <taxon>Raineyella</taxon>
    </lineage>
</organism>
<evidence type="ECO:0000256" key="1">
    <source>
        <dbReference type="SAM" id="MobiDB-lite"/>
    </source>
</evidence>
<dbReference type="KEGG" id="rain:Rai3103_14360"/>
<reference evidence="3 4" key="1">
    <citation type="submission" date="2019-10" db="EMBL/GenBank/DDBJ databases">
        <title>Genomic analysis of Raineyella sp. CBA3103.</title>
        <authorList>
            <person name="Roh S.W."/>
        </authorList>
    </citation>
    <scope>NUCLEOTIDE SEQUENCE [LARGE SCALE GENOMIC DNA]</scope>
    <source>
        <strain evidence="3 4">CBA3103</strain>
    </source>
</reference>
<keyword evidence="4" id="KW-1185">Reference proteome</keyword>
<protein>
    <submittedName>
        <fullName evidence="3">Uncharacterized protein</fullName>
    </submittedName>
</protein>
<keyword evidence="2" id="KW-0472">Membrane</keyword>
<evidence type="ECO:0000313" key="4">
    <source>
        <dbReference type="Proteomes" id="UP000386847"/>
    </source>
</evidence>
<accession>A0A5Q2FCV7</accession>